<dbReference type="InterPro" id="IPR038740">
    <property type="entry name" value="BioF2-like_GNAT_dom"/>
</dbReference>
<dbReference type="Pfam" id="PF13480">
    <property type="entry name" value="Acetyltransf_6"/>
    <property type="match status" value="1"/>
</dbReference>
<sequence length="284" mass="30102">MRSLSAARAEAVEAEFMLRSLTGSPAADRELLGLAARRIGGGVVLSASRDPIGFLSRALAFTEPVTGELVDQVLAFFRTEDTRAATLQIAPGSLPADWAEICRARGIESHGRGLIKLGAPIERVAASARSGPRVTPVSEADAARWAAVLVEAFEFPREGYPGLMAAPVGLAGFHPYALWDGDTIVGGANLFVDGDVASFNTGAVLPAYRNRGGQTALLAARAAKARELGCRWVVAETGVPVEGTSNPSLNNMLRAGLETWYVRPQFRWAETRGSKPSVRNAFDA</sequence>
<protein>
    <recommendedName>
        <fullName evidence="1">N-acetyltransferase domain-containing protein</fullName>
    </recommendedName>
</protein>
<gene>
    <name evidence="2" type="ORF">Ade02nite_30470</name>
</gene>
<evidence type="ECO:0000313" key="2">
    <source>
        <dbReference type="EMBL" id="GID74406.1"/>
    </source>
</evidence>
<accession>A0ABQ3Y324</accession>
<reference evidence="2 3" key="1">
    <citation type="submission" date="2021-01" db="EMBL/GenBank/DDBJ databases">
        <title>Whole genome shotgun sequence of Actinoplanes deccanensis NBRC 13994.</title>
        <authorList>
            <person name="Komaki H."/>
            <person name="Tamura T."/>
        </authorList>
    </citation>
    <scope>NUCLEOTIDE SEQUENCE [LARGE SCALE GENOMIC DNA]</scope>
    <source>
        <strain evidence="2 3">NBRC 13994</strain>
    </source>
</reference>
<evidence type="ECO:0000313" key="3">
    <source>
        <dbReference type="Proteomes" id="UP000609879"/>
    </source>
</evidence>
<dbReference type="RefSeq" id="WP_203762703.1">
    <property type="nucleotide sequence ID" value="NZ_BAAABO010000006.1"/>
</dbReference>
<dbReference type="Proteomes" id="UP000609879">
    <property type="component" value="Unassembled WGS sequence"/>
</dbReference>
<keyword evidence="3" id="KW-1185">Reference proteome</keyword>
<evidence type="ECO:0000259" key="1">
    <source>
        <dbReference type="PROSITE" id="PS51186"/>
    </source>
</evidence>
<dbReference type="InterPro" id="IPR000182">
    <property type="entry name" value="GNAT_dom"/>
</dbReference>
<dbReference type="EMBL" id="BOMI01000059">
    <property type="protein sequence ID" value="GID74406.1"/>
    <property type="molecule type" value="Genomic_DNA"/>
</dbReference>
<dbReference type="PROSITE" id="PS51186">
    <property type="entry name" value="GNAT"/>
    <property type="match status" value="1"/>
</dbReference>
<dbReference type="SUPFAM" id="SSF55729">
    <property type="entry name" value="Acyl-CoA N-acyltransferases (Nat)"/>
    <property type="match status" value="1"/>
</dbReference>
<comment type="caution">
    <text evidence="2">The sequence shown here is derived from an EMBL/GenBank/DDBJ whole genome shotgun (WGS) entry which is preliminary data.</text>
</comment>
<organism evidence="2 3">
    <name type="scientific">Paractinoplanes deccanensis</name>
    <dbReference type="NCBI Taxonomy" id="113561"/>
    <lineage>
        <taxon>Bacteria</taxon>
        <taxon>Bacillati</taxon>
        <taxon>Actinomycetota</taxon>
        <taxon>Actinomycetes</taxon>
        <taxon>Micromonosporales</taxon>
        <taxon>Micromonosporaceae</taxon>
        <taxon>Paractinoplanes</taxon>
    </lineage>
</organism>
<name>A0ABQ3Y324_9ACTN</name>
<dbReference type="Gene3D" id="3.40.630.30">
    <property type="match status" value="1"/>
</dbReference>
<dbReference type="InterPro" id="IPR016181">
    <property type="entry name" value="Acyl_CoA_acyltransferase"/>
</dbReference>
<feature type="domain" description="N-acetyltransferase" evidence="1">
    <location>
        <begin position="132"/>
        <end position="273"/>
    </location>
</feature>
<proteinExistence type="predicted"/>